<keyword evidence="2" id="KW-1185">Reference proteome</keyword>
<sequence>MNFFVLVGTGVAPDVNGLPPAAHPGQPEVSDDVSQPPGAVQALKAASEAGSMSLLLSRAAAGGREFMSLAVRYLEPSGQPVERLVVVKEPERDGELTGDVGQLLVEPFFALCKEAGNVDWRSKLIGVSLVGSGVSKDAFLDALNRRRGEEQLKELGCGAVRLDQRLVLALQGRGAHQQRSSPSASLRDFFCTIDSLRSLFCVGGRWFKVLQEKCRSLRPGDDPWLTYTSAVHFVSEERVWLSMALDTVVRTDPSLMILSEAIKTKIKPSKDPTQPNPFDTCLLICHELFRVMPCFEDDLVHQHSDSIKNLFIALQESFSFPTDSFKPKLKFKLQSDMTDSQNIVQMCQDTTDTVLQQWRESWGPVLSLLEAIIHVLEDGNGGRGDHAAVTAGTTATKTRGQTKAARQLQTDIEAFYAQFPDRFTSLEALMCGLPSRARFAKEFPALHDALTVALTAPLLPPRGQRAQDQLRAGALRAATRPWAWAPGTNP</sequence>
<dbReference type="OrthoDB" id="10669134at2759"/>
<dbReference type="GeneID" id="113213411"/>
<name>A0A9C6X6S1_FRAOC</name>
<reference evidence="3" key="2">
    <citation type="submission" date="2025-08" db="UniProtKB">
        <authorList>
            <consortium name="RefSeq"/>
        </authorList>
    </citation>
    <scope>IDENTIFICATION</scope>
    <source>
        <tissue evidence="3">Whole organism</tissue>
    </source>
</reference>
<evidence type="ECO:0000256" key="1">
    <source>
        <dbReference type="SAM" id="MobiDB-lite"/>
    </source>
</evidence>
<reference evidence="3" key="1">
    <citation type="journal article" date="2018" name="Proc. Natl. Acad. Sci. U.S.A.">
        <title>Phylogenomics and the evolution of hemipteroid insects.</title>
        <authorList>
            <person name="Johnson K.P."/>
            <person name="Dietrich C.H."/>
            <person name="Friedrich F."/>
            <person name="Beutel R.G."/>
            <person name="Wipfler B."/>
            <person name="Peters R.S."/>
            <person name="Allen J.M."/>
            <person name="Petersen M."/>
            <person name="Donath A."/>
            <person name="Walden K.K."/>
            <person name="Kozlov A.M."/>
            <person name="Podsiadlowski L."/>
            <person name="Mayer C."/>
            <person name="Meusemann K."/>
            <person name="Vasilikopoulos A."/>
            <person name="Waterhouse R.M."/>
            <person name="Cameron S.L."/>
            <person name="Weirauch C."/>
            <person name="Swanson D.R."/>
            <person name="Percy D.M."/>
            <person name="Hardy N.B."/>
            <person name="Terry I."/>
            <person name="Liu S."/>
            <person name="Zhou X."/>
            <person name="Misof B."/>
            <person name="Robertson H.M."/>
            <person name="Yoshizawa K."/>
        </authorList>
    </citation>
    <scope>NUCLEOTIDE SEQUENCE</scope>
    <source>
        <tissue evidence="3">Whole organism</tissue>
    </source>
</reference>
<organism evidence="2 3">
    <name type="scientific">Frankliniella occidentalis</name>
    <name type="common">Western flower thrips</name>
    <name type="synonym">Euthrips occidentalis</name>
    <dbReference type="NCBI Taxonomy" id="133901"/>
    <lineage>
        <taxon>Eukaryota</taxon>
        <taxon>Metazoa</taxon>
        <taxon>Ecdysozoa</taxon>
        <taxon>Arthropoda</taxon>
        <taxon>Hexapoda</taxon>
        <taxon>Insecta</taxon>
        <taxon>Pterygota</taxon>
        <taxon>Neoptera</taxon>
        <taxon>Paraneoptera</taxon>
        <taxon>Thysanoptera</taxon>
        <taxon>Terebrantia</taxon>
        <taxon>Thripoidea</taxon>
        <taxon>Thripidae</taxon>
        <taxon>Frankliniella</taxon>
    </lineage>
</organism>
<dbReference type="KEGG" id="foc:113213411"/>
<proteinExistence type="predicted"/>
<protein>
    <submittedName>
        <fullName evidence="3">Uncharacterized protein LOC113213411</fullName>
    </submittedName>
</protein>
<accession>A0A9C6X6S1</accession>
<dbReference type="Proteomes" id="UP000504606">
    <property type="component" value="Unplaced"/>
</dbReference>
<dbReference type="AlphaFoldDB" id="A0A9C6X6S1"/>
<evidence type="ECO:0000313" key="2">
    <source>
        <dbReference type="Proteomes" id="UP000504606"/>
    </source>
</evidence>
<feature type="region of interest" description="Disordered" evidence="1">
    <location>
        <begin position="15"/>
        <end position="36"/>
    </location>
</feature>
<gene>
    <name evidence="3" type="primary">LOC113213411</name>
</gene>
<evidence type="ECO:0000313" key="3">
    <source>
        <dbReference type="RefSeq" id="XP_052130162.1"/>
    </source>
</evidence>
<dbReference type="RefSeq" id="XP_052130162.1">
    <property type="nucleotide sequence ID" value="XM_052274202.1"/>
</dbReference>